<sequence length="150" mass="17178">MEETPPQSKDSQTTPEPSDDLTTLVGVENAVKTHMRRIEELKNELKPQKEMLDSVLLGDPEYVEKNEAAKKASKAKNERKRALLNEPHAKELAQKVTELKDELRDSQEALSYYLREYQQQTGANEFEGEDGELRDIVLVAKLVRKTNLNR</sequence>
<dbReference type="EMBL" id="MGGM01000024">
    <property type="protein sequence ID" value="OGM28733.1"/>
    <property type="molecule type" value="Genomic_DNA"/>
</dbReference>
<gene>
    <name evidence="3" type="ORF">A2801_03500</name>
</gene>
<keyword evidence="1" id="KW-0175">Coiled coil</keyword>
<proteinExistence type="predicted"/>
<protein>
    <submittedName>
        <fullName evidence="3">Uncharacterized protein</fullName>
    </submittedName>
</protein>
<dbReference type="AlphaFoldDB" id="A0A1F7YN79"/>
<name>A0A1F7YN79_9BACT</name>
<comment type="caution">
    <text evidence="3">The sequence shown here is derived from an EMBL/GenBank/DDBJ whole genome shotgun (WGS) entry which is preliminary data.</text>
</comment>
<dbReference type="Proteomes" id="UP000177263">
    <property type="component" value="Unassembled WGS sequence"/>
</dbReference>
<feature type="compositionally biased region" description="Polar residues" evidence="2">
    <location>
        <begin position="1"/>
        <end position="16"/>
    </location>
</feature>
<evidence type="ECO:0000313" key="3">
    <source>
        <dbReference type="EMBL" id="OGM28733.1"/>
    </source>
</evidence>
<evidence type="ECO:0000313" key="4">
    <source>
        <dbReference type="Proteomes" id="UP000177263"/>
    </source>
</evidence>
<reference evidence="3 4" key="1">
    <citation type="journal article" date="2016" name="Nat. Commun.">
        <title>Thousands of microbial genomes shed light on interconnected biogeochemical processes in an aquifer system.</title>
        <authorList>
            <person name="Anantharaman K."/>
            <person name="Brown C.T."/>
            <person name="Hug L.A."/>
            <person name="Sharon I."/>
            <person name="Castelle C.J."/>
            <person name="Probst A.J."/>
            <person name="Thomas B.C."/>
            <person name="Singh A."/>
            <person name="Wilkins M.J."/>
            <person name="Karaoz U."/>
            <person name="Brodie E.L."/>
            <person name="Williams K.H."/>
            <person name="Hubbard S.S."/>
            <person name="Banfield J.F."/>
        </authorList>
    </citation>
    <scope>NUCLEOTIDE SEQUENCE [LARGE SCALE GENOMIC DNA]</scope>
</reference>
<dbReference type="STRING" id="1802500.A2801_03500"/>
<organism evidence="3 4">
    <name type="scientific">Candidatus Woesebacteria bacterium RIFCSPHIGHO2_01_FULL_41_10</name>
    <dbReference type="NCBI Taxonomy" id="1802500"/>
    <lineage>
        <taxon>Bacteria</taxon>
        <taxon>Candidatus Woeseibacteriota</taxon>
    </lineage>
</organism>
<feature type="coiled-coil region" evidence="1">
    <location>
        <begin position="24"/>
        <end position="109"/>
    </location>
</feature>
<feature type="region of interest" description="Disordered" evidence="2">
    <location>
        <begin position="1"/>
        <end position="24"/>
    </location>
</feature>
<accession>A0A1F7YN79</accession>
<evidence type="ECO:0000256" key="1">
    <source>
        <dbReference type="SAM" id="Coils"/>
    </source>
</evidence>
<evidence type="ECO:0000256" key="2">
    <source>
        <dbReference type="SAM" id="MobiDB-lite"/>
    </source>
</evidence>